<dbReference type="AlphaFoldDB" id="A0A370TR60"/>
<accession>A0A370TR60</accession>
<organism evidence="2 3">
    <name type="scientific">Venustampulla echinocandica</name>
    <dbReference type="NCBI Taxonomy" id="2656787"/>
    <lineage>
        <taxon>Eukaryota</taxon>
        <taxon>Fungi</taxon>
        <taxon>Dikarya</taxon>
        <taxon>Ascomycota</taxon>
        <taxon>Pezizomycotina</taxon>
        <taxon>Leotiomycetes</taxon>
        <taxon>Helotiales</taxon>
        <taxon>Pleuroascaceae</taxon>
        <taxon>Venustampulla</taxon>
    </lineage>
</organism>
<evidence type="ECO:0000313" key="3">
    <source>
        <dbReference type="Proteomes" id="UP000254866"/>
    </source>
</evidence>
<protein>
    <submittedName>
        <fullName evidence="2">Uncharacterized protein</fullName>
    </submittedName>
</protein>
<keyword evidence="3" id="KW-1185">Reference proteome</keyword>
<dbReference type="EMBL" id="NPIC01000003">
    <property type="protein sequence ID" value="RDL38007.1"/>
    <property type="molecule type" value="Genomic_DNA"/>
</dbReference>
<feature type="region of interest" description="Disordered" evidence="1">
    <location>
        <begin position="191"/>
        <end position="211"/>
    </location>
</feature>
<feature type="compositionally biased region" description="Basic and acidic residues" evidence="1">
    <location>
        <begin position="194"/>
        <end position="208"/>
    </location>
</feature>
<comment type="caution">
    <text evidence="2">The sequence shown here is derived from an EMBL/GenBank/DDBJ whole genome shotgun (WGS) entry which is preliminary data.</text>
</comment>
<dbReference type="RefSeq" id="XP_031870663.1">
    <property type="nucleotide sequence ID" value="XM_032014063.1"/>
</dbReference>
<evidence type="ECO:0000256" key="1">
    <source>
        <dbReference type="SAM" id="MobiDB-lite"/>
    </source>
</evidence>
<feature type="region of interest" description="Disordered" evidence="1">
    <location>
        <begin position="230"/>
        <end position="278"/>
    </location>
</feature>
<dbReference type="GeneID" id="43598289"/>
<reference evidence="2 3" key="1">
    <citation type="journal article" date="2018" name="IMA Fungus">
        <title>IMA Genome-F 9: Draft genome sequence of Annulohypoxylon stygium, Aspergillus mulundensis, Berkeleyomyces basicola (syn. Thielaviopsis basicola), Ceratocystis smalleyi, two Cercospora beticola strains, Coleophoma cylindrospora, Fusarium fracticaudum, Phialophora cf. hyalina, and Morchella septimelata.</title>
        <authorList>
            <person name="Wingfield B.D."/>
            <person name="Bills G.F."/>
            <person name="Dong Y."/>
            <person name="Huang W."/>
            <person name="Nel W.J."/>
            <person name="Swalarsk-Parry B.S."/>
            <person name="Vaghefi N."/>
            <person name="Wilken P.M."/>
            <person name="An Z."/>
            <person name="de Beer Z.W."/>
            <person name="De Vos L."/>
            <person name="Chen L."/>
            <person name="Duong T.A."/>
            <person name="Gao Y."/>
            <person name="Hammerbacher A."/>
            <person name="Kikkert J.R."/>
            <person name="Li Y."/>
            <person name="Li H."/>
            <person name="Li K."/>
            <person name="Li Q."/>
            <person name="Liu X."/>
            <person name="Ma X."/>
            <person name="Naidoo K."/>
            <person name="Pethybridge S.J."/>
            <person name="Sun J."/>
            <person name="Steenkamp E.T."/>
            <person name="van der Nest M.A."/>
            <person name="van Wyk S."/>
            <person name="Wingfield M.J."/>
            <person name="Xiong C."/>
            <person name="Yue Q."/>
            <person name="Zhang X."/>
        </authorList>
    </citation>
    <scope>NUCLEOTIDE SEQUENCE [LARGE SCALE GENOMIC DNA]</scope>
    <source>
        <strain evidence="2 3">BP 5553</strain>
    </source>
</reference>
<gene>
    <name evidence="2" type="ORF">BP5553_05440</name>
</gene>
<dbReference type="Proteomes" id="UP000254866">
    <property type="component" value="Unassembled WGS sequence"/>
</dbReference>
<proteinExistence type="predicted"/>
<name>A0A370TR60_9HELO</name>
<evidence type="ECO:0000313" key="2">
    <source>
        <dbReference type="EMBL" id="RDL38007.1"/>
    </source>
</evidence>
<sequence length="278" mass="30387">MHAFGRFGCLMAAFDIAYAVWTVRMQAARAGILELSALNCHRLAAIQTRGILLSACIWCLDAAAAGVTAGTSCWPPEPRRWVRSIGSWNLDSGVPHRDGFAHTLLYEGDRSPARCVVRSIEPSECVHEDHQDRAVPGDVEESSKIPILQVELWRNRFEAVGWRDGSDAQCLLPSHRPGKTPCAAKLAHITTHSTQEHTEHTERADMPDPARPNVGETIIARLFTRALRTPSVNSGLASPGGRRKAEGSGAKSNGEDLRYTNSNLADEVVETSGRRDYG</sequence>